<feature type="region of interest" description="Disordered" evidence="1">
    <location>
        <begin position="1"/>
        <end position="32"/>
    </location>
</feature>
<protein>
    <submittedName>
        <fullName evidence="2">Uncharacterized protein</fullName>
    </submittedName>
</protein>
<reference evidence="2 3" key="1">
    <citation type="submission" date="2023-01" db="EMBL/GenBank/DDBJ databases">
        <title>Analysis of 21 Apiospora genomes using comparative genomics revels a genus with tremendous synthesis potential of carbohydrate active enzymes and secondary metabolites.</title>
        <authorList>
            <person name="Sorensen T."/>
        </authorList>
    </citation>
    <scope>NUCLEOTIDE SEQUENCE [LARGE SCALE GENOMIC DNA]</scope>
    <source>
        <strain evidence="2 3">CBS 24483</strain>
    </source>
</reference>
<dbReference type="RefSeq" id="XP_066705184.1">
    <property type="nucleotide sequence ID" value="XM_066836291.1"/>
</dbReference>
<proteinExistence type="predicted"/>
<evidence type="ECO:0000256" key="1">
    <source>
        <dbReference type="SAM" id="MobiDB-lite"/>
    </source>
</evidence>
<dbReference type="Proteomes" id="UP001391051">
    <property type="component" value="Unassembled WGS sequence"/>
</dbReference>
<comment type="caution">
    <text evidence="2">The sequence shown here is derived from an EMBL/GenBank/DDBJ whole genome shotgun (WGS) entry which is preliminary data.</text>
</comment>
<dbReference type="EMBL" id="JAQQWE010000001">
    <property type="protein sequence ID" value="KAK7965792.1"/>
    <property type="molecule type" value="Genomic_DNA"/>
</dbReference>
<evidence type="ECO:0000313" key="3">
    <source>
        <dbReference type="Proteomes" id="UP001391051"/>
    </source>
</evidence>
<dbReference type="GeneID" id="92069353"/>
<accession>A0ABR1QTD3</accession>
<name>A0ABR1QTD3_9PEZI</name>
<gene>
    <name evidence="2" type="ORF">PG986_000069</name>
</gene>
<organism evidence="2 3">
    <name type="scientific">Apiospora aurea</name>
    <dbReference type="NCBI Taxonomy" id="335848"/>
    <lineage>
        <taxon>Eukaryota</taxon>
        <taxon>Fungi</taxon>
        <taxon>Dikarya</taxon>
        <taxon>Ascomycota</taxon>
        <taxon>Pezizomycotina</taxon>
        <taxon>Sordariomycetes</taxon>
        <taxon>Xylariomycetidae</taxon>
        <taxon>Amphisphaeriales</taxon>
        <taxon>Apiosporaceae</taxon>
        <taxon>Apiospora</taxon>
    </lineage>
</organism>
<evidence type="ECO:0000313" key="2">
    <source>
        <dbReference type="EMBL" id="KAK7965792.1"/>
    </source>
</evidence>
<sequence>MPPSGSARRDRGDGPAATEQVKYGRLSDDDQKDTFAGNLAAFDGYIPPDAKVQGMDMEGVDEWRHGVHPCPPIHPHEGAYQGWVSPGATALLYTLVGFWVHIGAPQRGKVGPALRPSVALFYGSPCYFVSQSEVCARL</sequence>
<keyword evidence="3" id="KW-1185">Reference proteome</keyword>